<dbReference type="Gene3D" id="2.130.10.10">
    <property type="entry name" value="YVTN repeat-like/Quinoprotein amine dehydrogenase"/>
    <property type="match status" value="2"/>
</dbReference>
<feature type="chain" id="PRO_5022852971" description="Pyrrolo-quinoline quinone repeat domain-containing protein" evidence="1">
    <location>
        <begin position="18"/>
        <end position="423"/>
    </location>
</feature>
<dbReference type="SMART" id="SM00564">
    <property type="entry name" value="PQQ"/>
    <property type="match status" value="6"/>
</dbReference>
<dbReference type="Pfam" id="PF13360">
    <property type="entry name" value="PQQ_2"/>
    <property type="match status" value="2"/>
</dbReference>
<evidence type="ECO:0000256" key="1">
    <source>
        <dbReference type="SAM" id="SignalP"/>
    </source>
</evidence>
<dbReference type="InterPro" id="IPR011047">
    <property type="entry name" value="Quinoprotein_ADH-like_sf"/>
</dbReference>
<dbReference type="InterPro" id="IPR015943">
    <property type="entry name" value="WD40/YVTN_repeat-like_dom_sf"/>
</dbReference>
<dbReference type="InterPro" id="IPR052091">
    <property type="entry name" value="Beta-ala_Activ/Resist"/>
</dbReference>
<feature type="domain" description="Pyrrolo-quinoline quinone repeat" evidence="2">
    <location>
        <begin position="50"/>
        <end position="126"/>
    </location>
</feature>
<sequence length="423" mass="43746">MRCLAGVLVAIAATASAQLATRDWPQFGKSPSFQSYSTAGPSASPSHSEWTFNAGDRVVASPAVVGDMVYAGSDNGNIFALNATSGALLWAYATGGPVRSSPAVLADGSVIAGSYDGAVYHVSATGALLGKVQTGMSVYAPVSVANGTAYVGSMDKHLYAITIDGFSTKWSAQATNVVNSGTAVSADGSTVYFMDYSGIVHAANAADGSIAWTASTGPNGAGGSSPVLDNRGTLFIGSWSEHAFAFNATTGAQIWSFDTQGEVESHGAWVDGTVYFSAEESRTLFAINARTAQPLWQWSGSSQELNGSPTLTPTLVFVGSNDHSMHCLRRSDGKHLFAVQAAANVFASAAVADDGWVFFADNTATLDDIRAQNSDMMVAAERCAGDADCALAGARAVWSRSLDAERGSGRLGNVYAINPSLHL</sequence>
<dbReference type="InterPro" id="IPR002372">
    <property type="entry name" value="PQQ_rpt_dom"/>
</dbReference>
<dbReference type="AlphaFoldDB" id="A0A5A8C698"/>
<dbReference type="OMA" id="CKIKWEF"/>
<name>A0A5A8C698_CAFRO</name>
<dbReference type="SUPFAM" id="SSF50998">
    <property type="entry name" value="Quinoprotein alcohol dehydrogenase-like"/>
    <property type="match status" value="1"/>
</dbReference>
<dbReference type="EMBL" id="VLTN01000052">
    <property type="protein sequence ID" value="KAA0148556.1"/>
    <property type="molecule type" value="Genomic_DNA"/>
</dbReference>
<dbReference type="GO" id="GO:0043041">
    <property type="term" value="P:amino acid activation for nonribosomal peptide biosynthetic process"/>
    <property type="evidence" value="ECO:0007669"/>
    <property type="project" value="TreeGrafter"/>
</dbReference>
<dbReference type="InterPro" id="IPR018391">
    <property type="entry name" value="PQQ_b-propeller_rpt"/>
</dbReference>
<feature type="signal peptide" evidence="1">
    <location>
        <begin position="1"/>
        <end position="17"/>
    </location>
</feature>
<protein>
    <recommendedName>
        <fullName evidence="2">Pyrrolo-quinoline quinone repeat domain-containing protein</fullName>
    </recommendedName>
</protein>
<feature type="domain" description="Pyrrolo-quinoline quinone repeat" evidence="2">
    <location>
        <begin position="198"/>
        <end position="337"/>
    </location>
</feature>
<evidence type="ECO:0000313" key="3">
    <source>
        <dbReference type="EMBL" id="KAA0148556.1"/>
    </source>
</evidence>
<evidence type="ECO:0000259" key="2">
    <source>
        <dbReference type="Pfam" id="PF13360"/>
    </source>
</evidence>
<dbReference type="PANTHER" id="PTHR44394:SF1">
    <property type="entry name" value="BETA-ALANINE-ACTIVATING ENZYME"/>
    <property type="match status" value="1"/>
</dbReference>
<evidence type="ECO:0000313" key="4">
    <source>
        <dbReference type="Proteomes" id="UP000323011"/>
    </source>
</evidence>
<accession>A0A5A8C698</accession>
<keyword evidence="4" id="KW-1185">Reference proteome</keyword>
<dbReference type="Proteomes" id="UP000323011">
    <property type="component" value="Unassembled WGS sequence"/>
</dbReference>
<comment type="caution">
    <text evidence="3">The sequence shown here is derived from an EMBL/GenBank/DDBJ whole genome shotgun (WGS) entry which is preliminary data.</text>
</comment>
<proteinExistence type="predicted"/>
<organism evidence="3 4">
    <name type="scientific">Cafeteria roenbergensis</name>
    <name type="common">Marine flagellate</name>
    <dbReference type="NCBI Taxonomy" id="33653"/>
    <lineage>
        <taxon>Eukaryota</taxon>
        <taxon>Sar</taxon>
        <taxon>Stramenopiles</taxon>
        <taxon>Bigyra</taxon>
        <taxon>Opalozoa</taxon>
        <taxon>Bicosoecida</taxon>
        <taxon>Cafeteriaceae</taxon>
        <taxon>Cafeteria</taxon>
    </lineage>
</organism>
<gene>
    <name evidence="3" type="ORF">FNF29_06614</name>
</gene>
<reference evidence="3 4" key="1">
    <citation type="submission" date="2019-07" db="EMBL/GenBank/DDBJ databases">
        <title>Genomes of Cafeteria roenbergensis.</title>
        <authorList>
            <person name="Fischer M.G."/>
            <person name="Hackl T."/>
            <person name="Roman M."/>
        </authorList>
    </citation>
    <scope>NUCLEOTIDE SEQUENCE [LARGE SCALE GENOMIC DNA]</scope>
    <source>
        <strain evidence="3 4">BVI</strain>
    </source>
</reference>
<keyword evidence="1" id="KW-0732">Signal</keyword>
<dbReference type="PANTHER" id="PTHR44394">
    <property type="entry name" value="BETA-ALANINE-ACTIVATING ENZYME"/>
    <property type="match status" value="1"/>
</dbReference>